<name>A0A9P4HBA7_9PLEO</name>
<sequence>MMAGYDPYGTRPWHGNWPRVPWWGLRDFRNLINNLLNQGYLNTPAFQPIVAGPMRNTHNVHGEINAGTYPSPQIQRCISGPRNGLPNIWNCLYGTSFQIHNFHQGYYGNSAQYHYGIPMLSYKPQAVEKKPRASITA</sequence>
<evidence type="ECO:0000313" key="2">
    <source>
        <dbReference type="Proteomes" id="UP000799777"/>
    </source>
</evidence>
<protein>
    <submittedName>
        <fullName evidence="1">Uncharacterized protein</fullName>
    </submittedName>
</protein>
<dbReference type="EMBL" id="ML978190">
    <property type="protein sequence ID" value="KAF2030455.1"/>
    <property type="molecule type" value="Genomic_DNA"/>
</dbReference>
<dbReference type="AlphaFoldDB" id="A0A9P4HBA7"/>
<reference evidence="1" key="1">
    <citation type="journal article" date="2020" name="Stud. Mycol.">
        <title>101 Dothideomycetes genomes: a test case for predicting lifestyles and emergence of pathogens.</title>
        <authorList>
            <person name="Haridas S."/>
            <person name="Albert R."/>
            <person name="Binder M."/>
            <person name="Bloem J."/>
            <person name="Labutti K."/>
            <person name="Salamov A."/>
            <person name="Andreopoulos B."/>
            <person name="Baker S."/>
            <person name="Barry K."/>
            <person name="Bills G."/>
            <person name="Bluhm B."/>
            <person name="Cannon C."/>
            <person name="Castanera R."/>
            <person name="Culley D."/>
            <person name="Daum C."/>
            <person name="Ezra D."/>
            <person name="Gonzalez J."/>
            <person name="Henrissat B."/>
            <person name="Kuo A."/>
            <person name="Liang C."/>
            <person name="Lipzen A."/>
            <person name="Lutzoni F."/>
            <person name="Magnuson J."/>
            <person name="Mondo S."/>
            <person name="Nolan M."/>
            <person name="Ohm R."/>
            <person name="Pangilinan J."/>
            <person name="Park H.-J."/>
            <person name="Ramirez L."/>
            <person name="Alfaro M."/>
            <person name="Sun H."/>
            <person name="Tritt A."/>
            <person name="Yoshinaga Y."/>
            <person name="Zwiers L.-H."/>
            <person name="Turgeon B."/>
            <person name="Goodwin S."/>
            <person name="Spatafora J."/>
            <person name="Crous P."/>
            <person name="Grigoriev I."/>
        </authorList>
    </citation>
    <scope>NUCLEOTIDE SEQUENCE</scope>
    <source>
        <strain evidence="1">CBS 110217</strain>
    </source>
</reference>
<evidence type="ECO:0000313" key="1">
    <source>
        <dbReference type="EMBL" id="KAF2030455.1"/>
    </source>
</evidence>
<organism evidence="1 2">
    <name type="scientific">Setomelanomma holmii</name>
    <dbReference type="NCBI Taxonomy" id="210430"/>
    <lineage>
        <taxon>Eukaryota</taxon>
        <taxon>Fungi</taxon>
        <taxon>Dikarya</taxon>
        <taxon>Ascomycota</taxon>
        <taxon>Pezizomycotina</taxon>
        <taxon>Dothideomycetes</taxon>
        <taxon>Pleosporomycetidae</taxon>
        <taxon>Pleosporales</taxon>
        <taxon>Pleosporineae</taxon>
        <taxon>Phaeosphaeriaceae</taxon>
        <taxon>Setomelanomma</taxon>
    </lineage>
</organism>
<dbReference type="Proteomes" id="UP000799777">
    <property type="component" value="Unassembled WGS sequence"/>
</dbReference>
<keyword evidence="2" id="KW-1185">Reference proteome</keyword>
<proteinExistence type="predicted"/>
<comment type="caution">
    <text evidence="1">The sequence shown here is derived from an EMBL/GenBank/DDBJ whole genome shotgun (WGS) entry which is preliminary data.</text>
</comment>
<gene>
    <name evidence="1" type="ORF">EK21DRAFT_88962</name>
</gene>
<accession>A0A9P4HBA7</accession>